<dbReference type="InterPro" id="IPR036679">
    <property type="entry name" value="FlgN-like_sf"/>
</dbReference>
<accession>A0A6L6IKR1</accession>
<evidence type="ECO:0000256" key="2">
    <source>
        <dbReference type="ARBA" id="ARBA00007703"/>
    </source>
</evidence>
<dbReference type="SUPFAM" id="SSF140566">
    <property type="entry name" value="FlgN-like"/>
    <property type="match status" value="1"/>
</dbReference>
<dbReference type="GO" id="GO:0044780">
    <property type="term" value="P:bacterial-type flagellum assembly"/>
    <property type="evidence" value="ECO:0007669"/>
    <property type="project" value="InterPro"/>
</dbReference>
<dbReference type="Proteomes" id="UP000477739">
    <property type="component" value="Unassembled WGS sequence"/>
</dbReference>
<keyword evidence="4" id="KW-0282">Flagellum</keyword>
<keyword evidence="3" id="KW-1005">Bacterial flagellum biogenesis</keyword>
<organism evidence="4 5">
    <name type="scientific">Intestinirhabdus alba</name>
    <dbReference type="NCBI Taxonomy" id="2899544"/>
    <lineage>
        <taxon>Bacteria</taxon>
        <taxon>Pseudomonadati</taxon>
        <taxon>Pseudomonadota</taxon>
        <taxon>Gammaproteobacteria</taxon>
        <taxon>Enterobacterales</taxon>
        <taxon>Enterobacteriaceae</taxon>
        <taxon>Intestinirhabdus</taxon>
    </lineage>
</organism>
<evidence type="ECO:0000313" key="5">
    <source>
        <dbReference type="Proteomes" id="UP000477739"/>
    </source>
</evidence>
<protein>
    <submittedName>
        <fullName evidence="4">Flagellar protein FlgN</fullName>
    </submittedName>
</protein>
<comment type="similarity">
    <text evidence="2">Belongs to the FlgN family.</text>
</comment>
<keyword evidence="4" id="KW-0969">Cilium</keyword>
<keyword evidence="4" id="KW-0966">Cell projection</keyword>
<dbReference type="EMBL" id="WMJZ01000008">
    <property type="protein sequence ID" value="MTH46156.1"/>
    <property type="molecule type" value="Genomic_DNA"/>
</dbReference>
<evidence type="ECO:0000313" key="4">
    <source>
        <dbReference type="EMBL" id="MTH46156.1"/>
    </source>
</evidence>
<comment type="caution">
    <text evidence="4">The sequence shown here is derived from an EMBL/GenBank/DDBJ whole genome shotgun (WGS) entry which is preliminary data.</text>
</comment>
<dbReference type="AlphaFoldDB" id="A0A6L6IKR1"/>
<dbReference type="Pfam" id="PF05130">
    <property type="entry name" value="FlgN"/>
    <property type="match status" value="1"/>
</dbReference>
<name>A0A6L6IKR1_9ENTR</name>
<keyword evidence="5" id="KW-1185">Reference proteome</keyword>
<dbReference type="OrthoDB" id="5600584at2"/>
<comment type="function">
    <text evidence="1">Required for the efficient initiation of filament assembly.</text>
</comment>
<sequence length="145" mass="16779">MTHAAQRVKTLIQDMAEDRRHYLALNELLLRQREYIIARRTAELTALNEQIMGCYQTLSQHSQRRYRLLNQLGISASAEGIQRLIARLPASHQKTVAALWQSLQQQAERCHAANERNAVLMNMQQEILTNLLNASEPENWLYQQG</sequence>
<reference evidence="4 5" key="1">
    <citation type="submission" date="2019-11" db="EMBL/GenBank/DDBJ databases">
        <title>Escherichia alba sp. nov. isolated from the gut of plastic-eating superworms Zophobas atratus.</title>
        <authorList>
            <person name="Yang Y."/>
        </authorList>
    </citation>
    <scope>NUCLEOTIDE SEQUENCE [LARGE SCALE GENOMIC DNA]</scope>
    <source>
        <strain evidence="5">BIT-B35</strain>
    </source>
</reference>
<evidence type="ECO:0000256" key="3">
    <source>
        <dbReference type="ARBA" id="ARBA00022795"/>
    </source>
</evidence>
<dbReference type="Gene3D" id="1.20.58.300">
    <property type="entry name" value="FlgN-like"/>
    <property type="match status" value="1"/>
</dbReference>
<proteinExistence type="inferred from homology"/>
<evidence type="ECO:0000256" key="1">
    <source>
        <dbReference type="ARBA" id="ARBA00002397"/>
    </source>
</evidence>
<dbReference type="RefSeq" id="WP_155107792.1">
    <property type="nucleotide sequence ID" value="NZ_WMJZ01000008.1"/>
</dbReference>
<dbReference type="InterPro" id="IPR007809">
    <property type="entry name" value="FlgN-like"/>
</dbReference>
<gene>
    <name evidence="4" type="ORF">GJV78_07810</name>
</gene>